<evidence type="ECO:0000259" key="3">
    <source>
        <dbReference type="Pfam" id="PF07364"/>
    </source>
</evidence>
<keyword evidence="1" id="KW-0482">Metalloprotease</keyword>
<keyword evidence="1" id="KW-0645">Protease</keyword>
<keyword evidence="5" id="KW-1185">Reference proteome</keyword>
<comment type="similarity">
    <text evidence="1">Belongs to the peptidase M81 family.</text>
</comment>
<dbReference type="InterPro" id="IPR015995">
    <property type="entry name" value="MlrC_N"/>
</dbReference>
<dbReference type="Proteomes" id="UP000634919">
    <property type="component" value="Unassembled WGS sequence"/>
</dbReference>
<dbReference type="Pfam" id="PF07171">
    <property type="entry name" value="MlrC_C"/>
    <property type="match status" value="1"/>
</dbReference>
<sequence>MKFVIAMIRHETNTFSPVSTQLSDFRRGTGNPHGPSFGALARQACEGTNSAAAAFLDLAQAMGAEVEFAVCASAVPSGLVARDAFETLASALTDSARQGCDAILLDLHGAMVVDGIQDAEGELLRRLRACTPPGLPIGVALDFHANFSEALVRNASVIAGYCTYPHVDIYETGARVGRTIRAQLEGRVNPVMLWSRLPMLTHMLKQTPAMQPMKDIMDLAMEAERSGQLLNASVFGGFPLSDVNCAGLSTVLIADASQVAYAEQLLTQLTDMAWERRADFVFPSEPIHTSIAYAKTLQEGPVILVDHGDNCGAGGTTDVMAVLQEVLAQGLEDVVAGPFCDPAAVEHLFAQGVGASVSLNVGGKTDLPALHLQGQPLPLCGVVEQLTDGQYTVTGPMFTGIKLSLGRTAVLRVGTSVRIFISERPQEPYDTGVFTHAGVDPAQCKYVLIKSRQHFRAGFEAFAKHIVLISGPGVCSSDYDIFPFEHLNRPIYPLDPGTTRSSEVRWSSAPQAALAT</sequence>
<evidence type="ECO:0000256" key="1">
    <source>
        <dbReference type="PIRNR" id="PIRNR012702"/>
    </source>
</evidence>
<evidence type="ECO:0000313" key="4">
    <source>
        <dbReference type="EMBL" id="MBD7960104.1"/>
    </source>
</evidence>
<gene>
    <name evidence="4" type="ORF">H9646_06390</name>
</gene>
<evidence type="ECO:0000259" key="2">
    <source>
        <dbReference type="Pfam" id="PF07171"/>
    </source>
</evidence>
<comment type="caution">
    <text evidence="4">The sequence shown here is derived from an EMBL/GenBank/DDBJ whole genome shotgun (WGS) entry which is preliminary data.</text>
</comment>
<dbReference type="PIRSF" id="PIRSF012702">
    <property type="entry name" value="UCP012702"/>
    <property type="match status" value="1"/>
</dbReference>
<accession>A0ABR8SAH6</accession>
<feature type="domain" description="Microcystin LR degradation protein MlrC C-terminal" evidence="2">
    <location>
        <begin position="304"/>
        <end position="486"/>
    </location>
</feature>
<keyword evidence="1" id="KW-0479">Metal-binding</keyword>
<dbReference type="EMBL" id="JACSQK010000003">
    <property type="protein sequence ID" value="MBD7960104.1"/>
    <property type="molecule type" value="Genomic_DNA"/>
</dbReference>
<proteinExistence type="inferred from homology"/>
<name>A0ABR8SAH6_9BURK</name>
<dbReference type="InterPro" id="IPR009197">
    <property type="entry name" value="MlrC"/>
</dbReference>
<organism evidence="4 5">
    <name type="scientific">Comamonas avium</name>
    <dbReference type="NCBI Taxonomy" id="2762231"/>
    <lineage>
        <taxon>Bacteria</taxon>
        <taxon>Pseudomonadati</taxon>
        <taxon>Pseudomonadota</taxon>
        <taxon>Betaproteobacteria</taxon>
        <taxon>Burkholderiales</taxon>
        <taxon>Comamonadaceae</taxon>
        <taxon>Comamonas</taxon>
    </lineage>
</organism>
<reference evidence="4 5" key="1">
    <citation type="submission" date="2020-08" db="EMBL/GenBank/DDBJ databases">
        <title>A Genomic Blueprint of the Chicken Gut Microbiome.</title>
        <authorList>
            <person name="Gilroy R."/>
            <person name="Ravi A."/>
            <person name="Getino M."/>
            <person name="Pursley I."/>
            <person name="Horton D.L."/>
            <person name="Alikhan N.-F."/>
            <person name="Baker D."/>
            <person name="Gharbi K."/>
            <person name="Hall N."/>
            <person name="Watson M."/>
            <person name="Adriaenssens E.M."/>
            <person name="Foster-Nyarko E."/>
            <person name="Jarju S."/>
            <person name="Secka A."/>
            <person name="Antonio M."/>
            <person name="Oren A."/>
            <person name="Chaudhuri R."/>
            <person name="La Ragione R.M."/>
            <person name="Hildebrand F."/>
            <person name="Pallen M.J."/>
        </authorList>
    </citation>
    <scope>NUCLEOTIDE SEQUENCE [LARGE SCALE GENOMIC DNA]</scope>
    <source>
        <strain evidence="4 5">Sa2CVA6</strain>
    </source>
</reference>
<evidence type="ECO:0000313" key="5">
    <source>
        <dbReference type="Proteomes" id="UP000634919"/>
    </source>
</evidence>
<dbReference type="Pfam" id="PF07364">
    <property type="entry name" value="DUF1485"/>
    <property type="match status" value="1"/>
</dbReference>
<dbReference type="InterPro" id="IPR010799">
    <property type="entry name" value="MlrC_C"/>
</dbReference>
<keyword evidence="1" id="KW-0378">Hydrolase</keyword>
<comment type="cofactor">
    <cofactor evidence="1">
        <name>Zn(2+)</name>
        <dbReference type="ChEBI" id="CHEBI:29105"/>
    </cofactor>
    <text evidence="1">Binds 1 zinc ion per subunit.</text>
</comment>
<feature type="domain" description="Microcystin LR degradation protein MlrC N-terminal" evidence="3">
    <location>
        <begin position="2"/>
        <end position="294"/>
    </location>
</feature>
<protein>
    <recommendedName>
        <fullName evidence="1">Microcystinase C</fullName>
        <shortName evidence="1">MlrC</shortName>
    </recommendedName>
</protein>
<dbReference type="RefSeq" id="WP_191722511.1">
    <property type="nucleotide sequence ID" value="NZ_JACSQK010000003.1"/>
</dbReference>
<comment type="function">
    <text evidence="1">Involved in peptidolytic degradation of cyclic heptapeptide hepatotoxin microcystin (MC).</text>
</comment>